<proteinExistence type="predicted"/>
<evidence type="ECO:0008006" key="3">
    <source>
        <dbReference type="Google" id="ProtNLM"/>
    </source>
</evidence>
<reference evidence="1 2" key="1">
    <citation type="submission" date="2018-07" db="EMBL/GenBank/DDBJ databases">
        <title>Genomic Encyclopedia of Type Strains, Phase III (KMG-III): the genomes of soil and plant-associated and newly described type strains.</title>
        <authorList>
            <person name="Whitman W."/>
        </authorList>
    </citation>
    <scope>NUCLEOTIDE SEQUENCE [LARGE SCALE GENOMIC DNA]</scope>
    <source>
        <strain evidence="1 2">CECT 7287</strain>
    </source>
</reference>
<accession>A0A3D9JSG6</accession>
<protein>
    <recommendedName>
        <fullName evidence="3">Heparinase II/III-like protein</fullName>
    </recommendedName>
</protein>
<dbReference type="InterPro" id="IPR008929">
    <property type="entry name" value="Chondroitin_lyas"/>
</dbReference>
<gene>
    <name evidence="1" type="ORF">DFP98_110104</name>
</gene>
<keyword evidence="2" id="KW-1185">Reference proteome</keyword>
<organism evidence="1 2">
    <name type="scientific">Cohnella phaseoli</name>
    <dbReference type="NCBI Taxonomy" id="456490"/>
    <lineage>
        <taxon>Bacteria</taxon>
        <taxon>Bacillati</taxon>
        <taxon>Bacillota</taxon>
        <taxon>Bacilli</taxon>
        <taxon>Bacillales</taxon>
        <taxon>Paenibacillaceae</taxon>
        <taxon>Cohnella</taxon>
    </lineage>
</organism>
<dbReference type="SUPFAM" id="SSF48230">
    <property type="entry name" value="Chondroitin AC/alginate lyase"/>
    <property type="match status" value="1"/>
</dbReference>
<dbReference type="OrthoDB" id="9759402at2"/>
<dbReference type="EMBL" id="QRDZ01000010">
    <property type="protein sequence ID" value="RED76885.1"/>
    <property type="molecule type" value="Genomic_DNA"/>
</dbReference>
<evidence type="ECO:0000313" key="1">
    <source>
        <dbReference type="EMBL" id="RED76885.1"/>
    </source>
</evidence>
<dbReference type="RefSeq" id="WP_116061352.1">
    <property type="nucleotide sequence ID" value="NZ_QRDZ01000010.1"/>
</dbReference>
<dbReference type="Gene3D" id="1.50.10.100">
    <property type="entry name" value="Chondroitin AC/alginate lyase"/>
    <property type="match status" value="1"/>
</dbReference>
<dbReference type="Proteomes" id="UP000256977">
    <property type="component" value="Unassembled WGS sequence"/>
</dbReference>
<comment type="caution">
    <text evidence="1">The sequence shown here is derived from an EMBL/GenBank/DDBJ whole genome shotgun (WGS) entry which is preliminary data.</text>
</comment>
<name>A0A3D9JSG6_9BACL</name>
<evidence type="ECO:0000313" key="2">
    <source>
        <dbReference type="Proteomes" id="UP000256977"/>
    </source>
</evidence>
<sequence length="735" mass="84970">MNRQSYLKYIKEAVLEGRRQYERQIESWKASFDPNRFLGMYSPPGFIPLQAQTEGFLFRVTGEREYGEQAKRMLLAVEEFKAILPAEVAQRHPEYAKGIPSFETMFQGSHYIQGYLFLKGSELLSEAETSRIEASIRSAIHGMLHYPEWGAHNRSMLRVFALSLAIAALGDTEETREWSQLRDILAEESYGRWSIEDSELYLPLWLISCMAYAELTGKEADYYAKPQTKYYFDFITRAITPYGQIPDYGDAMFNSHWLLWFVCMEKGAARYRCGQMKYAAQQIRDYAMSQLEGPQSLFVAAYFTYAYLWGDDTLEPVKPDWKSELLLDDVVGKKIVFRDGAQEDSSYLLHNYRDEGDYAFTSREYLRRTINAPAEKVHHGHADENSILMLVKQQNILLHDGGYRDQAPNGKYRADIYHNRLVFRSGRPDPEGTMYDFIHDDGTYRRVSTELLHFHSFGGIEYSRTRLYDPYRQVLWDRCITFLKEEGVYIIVDWTVSRIDQSLSTVNLWHPGTVIEADQDYYVGQVRHIYSAPDDPKPFVNRRELGLLIEFPGSSRPKGHERIRRCYGESDMIFEADSRQLEAGGMSCFATVLTPIPLSRNAREFTGRTIITALSPSHDQLALTYTGLNKKIELTYKLDLNKGVLDVPDYPKYDWEQGCLHYGSIATDADFSFVSTTDSSTGRYGFVNGIGIRYRDSELFRTPVMSSYQFQTDSYKEANHKWRAWHGIFHPGGTR</sequence>
<dbReference type="Gene3D" id="2.70.98.70">
    <property type="match status" value="1"/>
</dbReference>
<dbReference type="AlphaFoldDB" id="A0A3D9JSG6"/>